<dbReference type="InterPro" id="IPR000160">
    <property type="entry name" value="GGDEF_dom"/>
</dbReference>
<dbReference type="GO" id="GO:0005886">
    <property type="term" value="C:plasma membrane"/>
    <property type="evidence" value="ECO:0007669"/>
    <property type="project" value="TreeGrafter"/>
</dbReference>
<dbReference type="EMBL" id="BONF01000010">
    <property type="protein sequence ID" value="GIF80685.1"/>
    <property type="molecule type" value="Genomic_DNA"/>
</dbReference>
<dbReference type="RefSeq" id="WP_203744530.1">
    <property type="nucleotide sequence ID" value="NZ_BONF01000010.1"/>
</dbReference>
<dbReference type="PANTHER" id="PTHR45138">
    <property type="entry name" value="REGULATORY COMPONENTS OF SENSORY TRANSDUCTION SYSTEM"/>
    <property type="match status" value="1"/>
</dbReference>
<protein>
    <recommendedName>
        <fullName evidence="2">GGDEF domain-containing protein</fullName>
    </recommendedName>
</protein>
<accession>A0A8J3JKN5</accession>
<gene>
    <name evidence="3" type="ORF">Cba03nite_20340</name>
</gene>
<keyword evidence="4" id="KW-1185">Reference proteome</keyword>
<dbReference type="SMART" id="SM00267">
    <property type="entry name" value="GGDEF"/>
    <property type="match status" value="1"/>
</dbReference>
<dbReference type="Gene3D" id="3.30.70.270">
    <property type="match status" value="1"/>
</dbReference>
<dbReference type="NCBIfam" id="TIGR00254">
    <property type="entry name" value="GGDEF"/>
    <property type="match status" value="1"/>
</dbReference>
<dbReference type="InterPro" id="IPR050469">
    <property type="entry name" value="Diguanylate_Cyclase"/>
</dbReference>
<dbReference type="Pfam" id="PF00990">
    <property type="entry name" value="GGDEF"/>
    <property type="match status" value="1"/>
</dbReference>
<proteinExistence type="predicted"/>
<dbReference type="AlphaFoldDB" id="A0A8J3JKN5"/>
<dbReference type="InterPro" id="IPR029787">
    <property type="entry name" value="Nucleotide_cyclase"/>
</dbReference>
<dbReference type="CDD" id="cd01949">
    <property type="entry name" value="GGDEF"/>
    <property type="match status" value="1"/>
</dbReference>
<dbReference type="InterPro" id="IPR043128">
    <property type="entry name" value="Rev_trsase/Diguanyl_cyclase"/>
</dbReference>
<dbReference type="PROSITE" id="PS50887">
    <property type="entry name" value="GGDEF"/>
    <property type="match status" value="1"/>
</dbReference>
<evidence type="ECO:0000256" key="1">
    <source>
        <dbReference type="SAM" id="MobiDB-lite"/>
    </source>
</evidence>
<evidence type="ECO:0000259" key="2">
    <source>
        <dbReference type="PROSITE" id="PS50887"/>
    </source>
</evidence>
<dbReference type="PANTHER" id="PTHR45138:SF9">
    <property type="entry name" value="DIGUANYLATE CYCLASE DGCM-RELATED"/>
    <property type="match status" value="1"/>
</dbReference>
<dbReference type="GO" id="GO:0043709">
    <property type="term" value="P:cell adhesion involved in single-species biofilm formation"/>
    <property type="evidence" value="ECO:0007669"/>
    <property type="project" value="TreeGrafter"/>
</dbReference>
<feature type="domain" description="GGDEF" evidence="2">
    <location>
        <begin position="68"/>
        <end position="199"/>
    </location>
</feature>
<evidence type="ECO:0000313" key="3">
    <source>
        <dbReference type="EMBL" id="GIF80685.1"/>
    </source>
</evidence>
<dbReference type="Proteomes" id="UP000601223">
    <property type="component" value="Unassembled WGS sequence"/>
</dbReference>
<feature type="region of interest" description="Disordered" evidence="1">
    <location>
        <begin position="205"/>
        <end position="229"/>
    </location>
</feature>
<reference evidence="3 4" key="1">
    <citation type="submission" date="2021-01" db="EMBL/GenBank/DDBJ databases">
        <title>Whole genome shotgun sequence of Catellatospora bangladeshensis NBRC 107357.</title>
        <authorList>
            <person name="Komaki H."/>
            <person name="Tamura T."/>
        </authorList>
    </citation>
    <scope>NUCLEOTIDE SEQUENCE [LARGE SCALE GENOMIC DNA]</scope>
    <source>
        <strain evidence="3 4">NBRC 107357</strain>
    </source>
</reference>
<organism evidence="3 4">
    <name type="scientific">Catellatospora bangladeshensis</name>
    <dbReference type="NCBI Taxonomy" id="310355"/>
    <lineage>
        <taxon>Bacteria</taxon>
        <taxon>Bacillati</taxon>
        <taxon>Actinomycetota</taxon>
        <taxon>Actinomycetes</taxon>
        <taxon>Micromonosporales</taxon>
        <taxon>Micromonosporaceae</taxon>
        <taxon>Catellatospora</taxon>
    </lineage>
</organism>
<comment type="caution">
    <text evidence="3">The sequence shown here is derived from an EMBL/GenBank/DDBJ whole genome shotgun (WGS) entry which is preliminary data.</text>
</comment>
<name>A0A8J3JKN5_9ACTN</name>
<dbReference type="GO" id="GO:0052621">
    <property type="term" value="F:diguanylate cyclase activity"/>
    <property type="evidence" value="ECO:0007669"/>
    <property type="project" value="TreeGrafter"/>
</dbReference>
<sequence length="229" mass="24986">MSHTTMLFGLLGLAALAGWLTGHGAGLAAARRLRDEELWRARHIDALTGLPNRADAEARITAMITGKEPVCVGFADLDRFKQLNYDHGHATGDQALRHIATLLRAHAPDTAVWRLHGDEFVFAWPTALHDSLIHAQHLRHLISSTPMPLPGGGLLTLSMSIGVAEHRPGTDLSLLLHQADLAMHDAKDRQAGCVSYDPAHGAATVADRPFERARDRRNHRTTAEPETTL</sequence>
<dbReference type="SUPFAM" id="SSF55073">
    <property type="entry name" value="Nucleotide cyclase"/>
    <property type="match status" value="1"/>
</dbReference>
<dbReference type="GO" id="GO:1902201">
    <property type="term" value="P:negative regulation of bacterial-type flagellum-dependent cell motility"/>
    <property type="evidence" value="ECO:0007669"/>
    <property type="project" value="TreeGrafter"/>
</dbReference>
<evidence type="ECO:0000313" key="4">
    <source>
        <dbReference type="Proteomes" id="UP000601223"/>
    </source>
</evidence>